<dbReference type="InterPro" id="IPR051165">
    <property type="entry name" value="Multifunctional_ANK_Repeat"/>
</dbReference>
<dbReference type="KEGG" id="act:ACLA_077900"/>
<dbReference type="EMBL" id="DS027057">
    <property type="protein sequence ID" value="EAW09043.1"/>
    <property type="molecule type" value="Genomic_DNA"/>
</dbReference>
<dbReference type="InterPro" id="IPR002110">
    <property type="entry name" value="Ankyrin_rpt"/>
</dbReference>
<evidence type="ECO:0000256" key="2">
    <source>
        <dbReference type="ARBA" id="ARBA00023043"/>
    </source>
</evidence>
<dbReference type="STRING" id="344612.A1CLR4"/>
<accession>A1CLR4</accession>
<dbReference type="VEuPathDB" id="FungiDB:ACLA_077900"/>
<keyword evidence="1" id="KW-0677">Repeat</keyword>
<dbReference type="OrthoDB" id="194358at2759"/>
<feature type="repeat" description="ANK" evidence="3">
    <location>
        <begin position="57"/>
        <end position="89"/>
    </location>
</feature>
<dbReference type="Pfam" id="PF00023">
    <property type="entry name" value="Ank"/>
    <property type="match status" value="1"/>
</dbReference>
<dbReference type="RefSeq" id="XP_001270469.1">
    <property type="nucleotide sequence ID" value="XM_001270468.1"/>
</dbReference>
<keyword evidence="2 3" id="KW-0040">ANK repeat</keyword>
<dbReference type="HOGENOM" id="CLU_1255705_0_0_1"/>
<evidence type="ECO:0000256" key="3">
    <source>
        <dbReference type="PROSITE-ProRule" id="PRU00023"/>
    </source>
</evidence>
<dbReference type="InterPro" id="IPR036770">
    <property type="entry name" value="Ankyrin_rpt-contain_sf"/>
</dbReference>
<feature type="repeat" description="ANK" evidence="3">
    <location>
        <begin position="94"/>
        <end position="123"/>
    </location>
</feature>
<dbReference type="GeneID" id="4702642"/>
<evidence type="ECO:0000313" key="4">
    <source>
        <dbReference type="EMBL" id="EAW09043.1"/>
    </source>
</evidence>
<reference evidence="4 5" key="1">
    <citation type="journal article" date="2008" name="PLoS Genet.">
        <title>Genomic islands in the pathogenic filamentous fungus Aspergillus fumigatus.</title>
        <authorList>
            <person name="Fedorova N.D."/>
            <person name="Khaldi N."/>
            <person name="Joardar V.S."/>
            <person name="Maiti R."/>
            <person name="Amedeo P."/>
            <person name="Anderson M.J."/>
            <person name="Crabtree J."/>
            <person name="Silva J.C."/>
            <person name="Badger J.H."/>
            <person name="Albarraq A."/>
            <person name="Angiuoli S."/>
            <person name="Bussey H."/>
            <person name="Bowyer P."/>
            <person name="Cotty P.J."/>
            <person name="Dyer P.S."/>
            <person name="Egan A."/>
            <person name="Galens K."/>
            <person name="Fraser-Liggett C.M."/>
            <person name="Haas B.J."/>
            <person name="Inman J.M."/>
            <person name="Kent R."/>
            <person name="Lemieux S."/>
            <person name="Malavazi I."/>
            <person name="Orvis J."/>
            <person name="Roemer T."/>
            <person name="Ronning C.M."/>
            <person name="Sundaram J.P."/>
            <person name="Sutton G."/>
            <person name="Turner G."/>
            <person name="Venter J.C."/>
            <person name="White O.R."/>
            <person name="Whitty B.R."/>
            <person name="Youngman P."/>
            <person name="Wolfe K.H."/>
            <person name="Goldman G.H."/>
            <person name="Wortman J.R."/>
            <person name="Jiang B."/>
            <person name="Denning D.W."/>
            <person name="Nierman W.C."/>
        </authorList>
    </citation>
    <scope>NUCLEOTIDE SEQUENCE [LARGE SCALE GENOMIC DNA]</scope>
    <source>
        <strain evidence="5">ATCC 1007 / CBS 513.65 / DSM 816 / NCTC 3887 / NRRL 1</strain>
    </source>
</reference>
<evidence type="ECO:0000256" key="1">
    <source>
        <dbReference type="ARBA" id="ARBA00022737"/>
    </source>
</evidence>
<organism evidence="4 5">
    <name type="scientific">Aspergillus clavatus (strain ATCC 1007 / CBS 513.65 / DSM 816 / NCTC 3887 / NRRL 1 / QM 1276 / 107)</name>
    <dbReference type="NCBI Taxonomy" id="344612"/>
    <lineage>
        <taxon>Eukaryota</taxon>
        <taxon>Fungi</taxon>
        <taxon>Dikarya</taxon>
        <taxon>Ascomycota</taxon>
        <taxon>Pezizomycotina</taxon>
        <taxon>Eurotiomycetes</taxon>
        <taxon>Eurotiomycetidae</taxon>
        <taxon>Eurotiales</taxon>
        <taxon>Aspergillaceae</taxon>
        <taxon>Aspergillus</taxon>
        <taxon>Aspergillus subgen. Fumigati</taxon>
    </lineage>
</organism>
<dbReference type="PANTHER" id="PTHR24123">
    <property type="entry name" value="ANKYRIN REPEAT-CONTAINING"/>
    <property type="match status" value="1"/>
</dbReference>
<evidence type="ECO:0000313" key="5">
    <source>
        <dbReference type="Proteomes" id="UP000006701"/>
    </source>
</evidence>
<gene>
    <name evidence="4" type="ORF">ACLA_077900</name>
</gene>
<feature type="repeat" description="ANK" evidence="3">
    <location>
        <begin position="161"/>
        <end position="183"/>
    </location>
</feature>
<dbReference type="Proteomes" id="UP000006701">
    <property type="component" value="Unassembled WGS sequence"/>
</dbReference>
<name>A1CLR4_ASPCL</name>
<dbReference type="PROSITE" id="PS50088">
    <property type="entry name" value="ANK_REPEAT"/>
    <property type="match status" value="4"/>
</dbReference>
<protein>
    <submittedName>
        <fullName evidence="4">Ankyrin repeat protein</fullName>
    </submittedName>
</protein>
<sequence>MEKIDSSPPSVRYKVIRKAWDALPLDELPDDCDDDEAMKVIVRLIQSGVSLDSCANDGSTILQRAAHHDYYNTSLYLISHGASVNTHATKLYGTPLQEAIKHGHVEVANLLLDHGADLNALPAENRGVTALQAAAIHGMFPMAIRLLESGADVSAPAAPFEGRTAINGAAERGHVEMVQLLLNAYGEKEDLGLVCSQAAEYAEKQGHYEIAQWLRGYSSV</sequence>
<dbReference type="PROSITE" id="PS50297">
    <property type="entry name" value="ANK_REP_REGION"/>
    <property type="match status" value="3"/>
</dbReference>
<dbReference type="eggNOG" id="KOG4177">
    <property type="taxonomic scope" value="Eukaryota"/>
</dbReference>
<dbReference type="PANTHER" id="PTHR24123:SF33">
    <property type="entry name" value="PROTEIN HOS4"/>
    <property type="match status" value="1"/>
</dbReference>
<dbReference type="SMART" id="SM00248">
    <property type="entry name" value="ANK"/>
    <property type="match status" value="4"/>
</dbReference>
<dbReference type="SUPFAM" id="SSF48403">
    <property type="entry name" value="Ankyrin repeat"/>
    <property type="match status" value="1"/>
</dbReference>
<feature type="repeat" description="ANK" evidence="3">
    <location>
        <begin position="126"/>
        <end position="158"/>
    </location>
</feature>
<dbReference type="Gene3D" id="1.25.40.20">
    <property type="entry name" value="Ankyrin repeat-containing domain"/>
    <property type="match status" value="2"/>
</dbReference>
<proteinExistence type="predicted"/>
<keyword evidence="5" id="KW-1185">Reference proteome</keyword>
<dbReference type="AlphaFoldDB" id="A1CLR4"/>
<dbReference type="Pfam" id="PF12796">
    <property type="entry name" value="Ank_2"/>
    <property type="match status" value="1"/>
</dbReference>